<reference evidence="1" key="1">
    <citation type="journal article" date="2015" name="Proc. Natl. Acad. Sci. U.S.A.">
        <title>Networks of energetic and metabolic interactions define dynamics in microbial communities.</title>
        <authorList>
            <person name="Embree M."/>
            <person name="Liu J.K."/>
            <person name="Al-Bassam M.M."/>
            <person name="Zengler K."/>
        </authorList>
    </citation>
    <scope>NUCLEOTIDE SEQUENCE</scope>
</reference>
<name>A0A0W8FG31_9ZZZZ</name>
<dbReference type="EMBL" id="LNQE01001253">
    <property type="protein sequence ID" value="KUG19831.1"/>
    <property type="molecule type" value="Genomic_DNA"/>
</dbReference>
<organism evidence="1">
    <name type="scientific">hydrocarbon metagenome</name>
    <dbReference type="NCBI Taxonomy" id="938273"/>
    <lineage>
        <taxon>unclassified sequences</taxon>
        <taxon>metagenomes</taxon>
        <taxon>ecological metagenomes</taxon>
    </lineage>
</organism>
<gene>
    <name evidence="1" type="ORF">ASZ90_010444</name>
</gene>
<dbReference type="AlphaFoldDB" id="A0A0W8FG31"/>
<protein>
    <submittedName>
        <fullName evidence="1">Uncharacterized protein</fullName>
    </submittedName>
</protein>
<comment type="caution">
    <text evidence="1">The sequence shown here is derived from an EMBL/GenBank/DDBJ whole genome shotgun (WGS) entry which is preliminary data.</text>
</comment>
<proteinExistence type="predicted"/>
<sequence length="49" mass="5275">MENQNNRSPAVADPAAGFASEAGGKNFFARFPSARANHRANQWQGEKIG</sequence>
<evidence type="ECO:0000313" key="1">
    <source>
        <dbReference type="EMBL" id="KUG19831.1"/>
    </source>
</evidence>
<accession>A0A0W8FG31</accession>